<reference evidence="6 7" key="1">
    <citation type="submission" date="2015-12" db="EMBL/GenBank/DDBJ databases">
        <title>Draft genome sequence of Moniliophthora roreri, the causal agent of frosty pod rot of cacao.</title>
        <authorList>
            <person name="Aime M.C."/>
            <person name="Diaz-Valderrama J.R."/>
            <person name="Kijpornyongpan T."/>
            <person name="Phillips-Mora W."/>
        </authorList>
    </citation>
    <scope>NUCLEOTIDE SEQUENCE [LARGE SCALE GENOMIC DNA]</scope>
    <source>
        <strain evidence="6 7">MCA 2952</strain>
    </source>
</reference>
<dbReference type="GO" id="GO:0005737">
    <property type="term" value="C:cytoplasm"/>
    <property type="evidence" value="ECO:0007669"/>
    <property type="project" value="UniProtKB-SubCell"/>
</dbReference>
<evidence type="ECO:0000313" key="6">
    <source>
        <dbReference type="EMBL" id="KTB37593.1"/>
    </source>
</evidence>
<dbReference type="Proteomes" id="UP000054988">
    <property type="component" value="Unassembled WGS sequence"/>
</dbReference>
<dbReference type="AlphaFoldDB" id="A0A0W0FMP6"/>
<evidence type="ECO:0008006" key="8">
    <source>
        <dbReference type="Google" id="ProtNLM"/>
    </source>
</evidence>
<protein>
    <recommendedName>
        <fullName evidence="8">Iq calmodulin-binding motif protein</fullName>
    </recommendedName>
</protein>
<feature type="compositionally biased region" description="Basic and acidic residues" evidence="5">
    <location>
        <begin position="484"/>
        <end position="517"/>
    </location>
</feature>
<feature type="compositionally biased region" description="Polar residues" evidence="5">
    <location>
        <begin position="454"/>
        <end position="476"/>
    </location>
</feature>
<dbReference type="GO" id="GO:0005634">
    <property type="term" value="C:nucleus"/>
    <property type="evidence" value="ECO:0007669"/>
    <property type="project" value="UniProtKB-SubCell"/>
</dbReference>
<feature type="region of interest" description="Disordered" evidence="5">
    <location>
        <begin position="227"/>
        <end position="263"/>
    </location>
</feature>
<feature type="compositionally biased region" description="Basic and acidic residues" evidence="5">
    <location>
        <begin position="1"/>
        <end position="26"/>
    </location>
</feature>
<feature type="compositionally biased region" description="Basic and acidic residues" evidence="5">
    <location>
        <begin position="245"/>
        <end position="256"/>
    </location>
</feature>
<evidence type="ECO:0000313" key="7">
    <source>
        <dbReference type="Proteomes" id="UP000054988"/>
    </source>
</evidence>
<accession>A0A0W0FMP6</accession>
<evidence type="ECO:0000256" key="4">
    <source>
        <dbReference type="ARBA" id="ARBA00023242"/>
    </source>
</evidence>
<dbReference type="eggNOG" id="ENOG502QRIN">
    <property type="taxonomic scope" value="Eukaryota"/>
</dbReference>
<evidence type="ECO:0000256" key="3">
    <source>
        <dbReference type="ARBA" id="ARBA00022490"/>
    </source>
</evidence>
<evidence type="ECO:0000256" key="5">
    <source>
        <dbReference type="SAM" id="MobiDB-lite"/>
    </source>
</evidence>
<comment type="caution">
    <text evidence="6">The sequence shown here is derived from an EMBL/GenBank/DDBJ whole genome shotgun (WGS) entry which is preliminary data.</text>
</comment>
<feature type="region of interest" description="Disordered" evidence="5">
    <location>
        <begin position="446"/>
        <end position="525"/>
    </location>
</feature>
<comment type="subcellular location">
    <subcellularLocation>
        <location evidence="2">Cytoplasm</location>
    </subcellularLocation>
    <subcellularLocation>
        <location evidence="1">Nucleus</location>
    </subcellularLocation>
</comment>
<sequence length="525" mass="59823">MDDHHNPEAKATPSKDEWERKREEAAQKIQKAWRRKNKAQQYLTSDIRWKDAAVHAKFKVGRTAADRGKNSPRERWERAIFFASQLRDGNAVLKGDNETSEEEIADVQKQLETQHWLELVDGSQGSIDMGRTSVNMIYILLDVGISTRSLPQWYHKRWQEEDTQDNFFKWLDQGGGKSLSLDECPRDQLEKERITYLSSEQRLNYLATIDKEGKLRWARNNELVDTTPGHWKDSGDGSGIVPEDLPERPIKERDSFESSVSSSSLDSNAATHYVDQPKGKYAWSRTLRKYFTPRGILNRLLRKTVRRNTWIWVTDRNYNLFVGIKDTGKFQHSTFLGGGLVTSAGLISVKGGLVYTLSPLSGHYRTSVAHFHKFLDAMEARGLDLRKARVSKAEAALWGIEHLAKWKKRQNEVTRKGKQKAVETGQNIALKVPMVNEGWKREVIEGRKEKRKSSQNQENLLEIGSSRSRSATNDRSGSLAEQPKQNEGELKGEGSPEQSTDKAPTRESEEGTSKDTKVNTPSKQT</sequence>
<keyword evidence="4" id="KW-0539">Nucleus</keyword>
<gene>
    <name evidence="6" type="ORF">WG66_9832</name>
</gene>
<dbReference type="PANTHER" id="PTHR31250:SF27">
    <property type="entry name" value="IQ DOMAIN-CONTAINING PROTEIN IQM5"/>
    <property type="match status" value="1"/>
</dbReference>
<proteinExistence type="predicted"/>
<evidence type="ECO:0000256" key="1">
    <source>
        <dbReference type="ARBA" id="ARBA00004123"/>
    </source>
</evidence>
<keyword evidence="3" id="KW-0963">Cytoplasm</keyword>
<evidence type="ECO:0000256" key="2">
    <source>
        <dbReference type="ARBA" id="ARBA00004496"/>
    </source>
</evidence>
<dbReference type="InterPro" id="IPR044159">
    <property type="entry name" value="IQM"/>
</dbReference>
<feature type="region of interest" description="Disordered" evidence="5">
    <location>
        <begin position="1"/>
        <end position="35"/>
    </location>
</feature>
<organism evidence="6 7">
    <name type="scientific">Moniliophthora roreri</name>
    <name type="common">Frosty pod rot fungus</name>
    <name type="synonym">Monilia roreri</name>
    <dbReference type="NCBI Taxonomy" id="221103"/>
    <lineage>
        <taxon>Eukaryota</taxon>
        <taxon>Fungi</taxon>
        <taxon>Dikarya</taxon>
        <taxon>Basidiomycota</taxon>
        <taxon>Agaricomycotina</taxon>
        <taxon>Agaricomycetes</taxon>
        <taxon>Agaricomycetidae</taxon>
        <taxon>Agaricales</taxon>
        <taxon>Marasmiineae</taxon>
        <taxon>Marasmiaceae</taxon>
        <taxon>Moniliophthora</taxon>
    </lineage>
</organism>
<dbReference type="PANTHER" id="PTHR31250">
    <property type="entry name" value="IQ DOMAIN-CONTAINING PROTEIN IQM3"/>
    <property type="match status" value="1"/>
</dbReference>
<dbReference type="EMBL" id="LATX01001838">
    <property type="protein sequence ID" value="KTB37593.1"/>
    <property type="molecule type" value="Genomic_DNA"/>
</dbReference>
<name>A0A0W0FMP6_MONRR</name>